<dbReference type="EMBL" id="DSVQ01000011">
    <property type="protein sequence ID" value="HGT38683.1"/>
    <property type="molecule type" value="Genomic_DNA"/>
</dbReference>
<keyword evidence="2 5" id="KW-0689">Ribosomal protein</keyword>
<dbReference type="AlphaFoldDB" id="A0A7C4QN81"/>
<evidence type="ECO:0000256" key="3">
    <source>
        <dbReference type="ARBA" id="ARBA00023274"/>
    </source>
</evidence>
<dbReference type="Gene3D" id="1.20.5.1150">
    <property type="entry name" value="Ribosomal protein S8"/>
    <property type="match status" value="1"/>
</dbReference>
<evidence type="ECO:0000256" key="4">
    <source>
        <dbReference type="ARBA" id="ARBA00035135"/>
    </source>
</evidence>
<gene>
    <name evidence="5 7" type="primary">rpsU</name>
    <name evidence="7" type="ORF">ENS64_05400</name>
</gene>
<dbReference type="InterPro" id="IPR038380">
    <property type="entry name" value="Ribosomal_bS21_sf"/>
</dbReference>
<dbReference type="PRINTS" id="PR00976">
    <property type="entry name" value="RIBOSOMALS21"/>
</dbReference>
<dbReference type="GO" id="GO:0005840">
    <property type="term" value="C:ribosome"/>
    <property type="evidence" value="ECO:0007669"/>
    <property type="project" value="UniProtKB-KW"/>
</dbReference>
<accession>A0A7C4QN81</accession>
<dbReference type="GO" id="GO:1990904">
    <property type="term" value="C:ribonucleoprotein complex"/>
    <property type="evidence" value="ECO:0007669"/>
    <property type="project" value="UniProtKB-KW"/>
</dbReference>
<dbReference type="PANTHER" id="PTHR21109">
    <property type="entry name" value="MITOCHONDRIAL 28S RIBOSOMAL PROTEIN S21"/>
    <property type="match status" value="1"/>
</dbReference>
<reference evidence="7" key="1">
    <citation type="journal article" date="2020" name="mSystems">
        <title>Genome- and Community-Level Interaction Insights into Carbon Utilization and Element Cycling Functions of Hydrothermarchaeota in Hydrothermal Sediment.</title>
        <authorList>
            <person name="Zhou Z."/>
            <person name="Liu Y."/>
            <person name="Xu W."/>
            <person name="Pan J."/>
            <person name="Luo Z.H."/>
            <person name="Li M."/>
        </authorList>
    </citation>
    <scope>NUCLEOTIDE SEQUENCE [LARGE SCALE GENOMIC DNA]</scope>
    <source>
        <strain evidence="7">SpSt-508</strain>
    </source>
</reference>
<name>A0A7C4QN81_9PLAN</name>
<comment type="similarity">
    <text evidence="1 5 6">Belongs to the bacterial ribosomal protein bS21 family.</text>
</comment>
<dbReference type="InterPro" id="IPR001911">
    <property type="entry name" value="Ribosomal_bS21"/>
</dbReference>
<evidence type="ECO:0000256" key="6">
    <source>
        <dbReference type="RuleBase" id="RU000667"/>
    </source>
</evidence>
<dbReference type="NCBIfam" id="TIGR00030">
    <property type="entry name" value="S21p"/>
    <property type="match status" value="1"/>
</dbReference>
<organism evidence="7">
    <name type="scientific">Schlesneria paludicola</name>
    <dbReference type="NCBI Taxonomy" id="360056"/>
    <lineage>
        <taxon>Bacteria</taxon>
        <taxon>Pseudomonadati</taxon>
        <taxon>Planctomycetota</taxon>
        <taxon>Planctomycetia</taxon>
        <taxon>Planctomycetales</taxon>
        <taxon>Planctomycetaceae</taxon>
        <taxon>Schlesneria</taxon>
    </lineage>
</organism>
<evidence type="ECO:0000313" key="7">
    <source>
        <dbReference type="EMBL" id="HGT38683.1"/>
    </source>
</evidence>
<proteinExistence type="inferred from homology"/>
<protein>
    <recommendedName>
        <fullName evidence="4 5">Small ribosomal subunit protein bS21</fullName>
    </recommendedName>
</protein>
<dbReference type="Pfam" id="PF01165">
    <property type="entry name" value="Ribosomal_S21"/>
    <property type="match status" value="1"/>
</dbReference>
<comment type="caution">
    <text evidence="7">The sequence shown here is derived from an EMBL/GenBank/DDBJ whole genome shotgun (WGS) entry which is preliminary data.</text>
</comment>
<dbReference type="PANTHER" id="PTHR21109:SF0">
    <property type="entry name" value="SMALL RIBOSOMAL SUBUNIT PROTEIN BS21M"/>
    <property type="match status" value="1"/>
</dbReference>
<dbReference type="GO" id="GO:0003735">
    <property type="term" value="F:structural constituent of ribosome"/>
    <property type="evidence" value="ECO:0007669"/>
    <property type="project" value="InterPro"/>
</dbReference>
<dbReference type="GO" id="GO:0006412">
    <property type="term" value="P:translation"/>
    <property type="evidence" value="ECO:0007669"/>
    <property type="project" value="UniProtKB-UniRule"/>
</dbReference>
<evidence type="ECO:0000256" key="2">
    <source>
        <dbReference type="ARBA" id="ARBA00022980"/>
    </source>
</evidence>
<evidence type="ECO:0000256" key="5">
    <source>
        <dbReference type="HAMAP-Rule" id="MF_00358"/>
    </source>
</evidence>
<keyword evidence="3 5" id="KW-0687">Ribonucleoprotein</keyword>
<dbReference type="HAMAP" id="MF_00358">
    <property type="entry name" value="Ribosomal_bS21"/>
    <property type="match status" value="1"/>
</dbReference>
<evidence type="ECO:0000256" key="1">
    <source>
        <dbReference type="ARBA" id="ARBA00006640"/>
    </source>
</evidence>
<sequence>MVKLRLRENENIAEAVKRFRKLVEHAGIKKEMRRREYYEKPSEIRRRARRRAERRAKLQRIMGPLSPNR</sequence>